<dbReference type="GO" id="GO:0000815">
    <property type="term" value="C:ESCRT III complex"/>
    <property type="evidence" value="ECO:0007669"/>
    <property type="project" value="TreeGrafter"/>
</dbReference>
<dbReference type="GO" id="GO:0009898">
    <property type="term" value="C:cytoplasmic side of plasma membrane"/>
    <property type="evidence" value="ECO:0007669"/>
    <property type="project" value="TreeGrafter"/>
</dbReference>
<proteinExistence type="inferred from homology"/>
<keyword evidence="4" id="KW-0175">Coiled coil</keyword>
<dbReference type="AlphaFoldDB" id="A0A226E1S8"/>
<comment type="caution">
    <text evidence="6">The sequence shown here is derived from an EMBL/GenBank/DDBJ whole genome shotgun (WGS) entry which is preliminary data.</text>
</comment>
<feature type="region of interest" description="Disordered" evidence="5">
    <location>
        <begin position="183"/>
        <end position="243"/>
    </location>
</feature>
<organism evidence="6 7">
    <name type="scientific">Folsomia candida</name>
    <name type="common">Springtail</name>
    <dbReference type="NCBI Taxonomy" id="158441"/>
    <lineage>
        <taxon>Eukaryota</taxon>
        <taxon>Metazoa</taxon>
        <taxon>Ecdysozoa</taxon>
        <taxon>Arthropoda</taxon>
        <taxon>Hexapoda</taxon>
        <taxon>Collembola</taxon>
        <taxon>Entomobryomorpha</taxon>
        <taxon>Isotomoidea</taxon>
        <taxon>Isotomidae</taxon>
        <taxon>Proisotominae</taxon>
        <taxon>Folsomia</taxon>
    </lineage>
</organism>
<keyword evidence="3" id="KW-0967">Endosome</keyword>
<dbReference type="STRING" id="158441.A0A226E1S8"/>
<dbReference type="OMA" id="KIDHELM"/>
<evidence type="ECO:0000256" key="1">
    <source>
        <dbReference type="ARBA" id="ARBA00004177"/>
    </source>
</evidence>
<evidence type="ECO:0000313" key="7">
    <source>
        <dbReference type="Proteomes" id="UP000198287"/>
    </source>
</evidence>
<evidence type="ECO:0000256" key="3">
    <source>
        <dbReference type="ARBA" id="ARBA00022753"/>
    </source>
</evidence>
<dbReference type="OrthoDB" id="5592979at2759"/>
<dbReference type="Proteomes" id="UP000198287">
    <property type="component" value="Unassembled WGS sequence"/>
</dbReference>
<evidence type="ECO:0000256" key="5">
    <source>
        <dbReference type="SAM" id="MobiDB-lite"/>
    </source>
</evidence>
<feature type="coiled-coil region" evidence="4">
    <location>
        <begin position="77"/>
        <end position="114"/>
    </location>
</feature>
<dbReference type="EMBL" id="LNIX01000007">
    <property type="protein sequence ID" value="OXA51399.1"/>
    <property type="molecule type" value="Genomic_DNA"/>
</dbReference>
<evidence type="ECO:0000256" key="4">
    <source>
        <dbReference type="SAM" id="Coils"/>
    </source>
</evidence>
<reference evidence="6 7" key="1">
    <citation type="submission" date="2015-12" db="EMBL/GenBank/DDBJ databases">
        <title>The genome of Folsomia candida.</title>
        <authorList>
            <person name="Faddeeva A."/>
            <person name="Derks M.F."/>
            <person name="Anvar Y."/>
            <person name="Smit S."/>
            <person name="Van Straalen N."/>
            <person name="Roelofs D."/>
        </authorList>
    </citation>
    <scope>NUCLEOTIDE SEQUENCE [LARGE SCALE GENOMIC DNA]</scope>
    <source>
        <strain evidence="6 7">VU population</strain>
        <tissue evidence="6">Whole body</tissue>
    </source>
</reference>
<comment type="subcellular location">
    <subcellularLocation>
        <location evidence="1">Endosome</location>
    </subcellularLocation>
</comment>
<protein>
    <submittedName>
        <fullName evidence="6">Charged multivesicular body protein 4b</fullName>
    </submittedName>
</protein>
<dbReference type="InterPro" id="IPR005024">
    <property type="entry name" value="Snf7_fam"/>
</dbReference>
<sequence length="243" mass="27300">MNRLKRIFGVRKSPNEQNSSLSTINTLREMEEMLSKKQIFLEEQAQAQLSLARKHGLKNKRAALLALKRKKRFETLLQQVDGTLSTLEMQREALEQAKNNISVLQAMKSAAQTLKSAQLHMDVDQVHDVMDDIAEQQEVAQQISQAISSPIPAVFGGTEVDEAELEKELEALEQEDLDRELLHIEPFSVFQPHEDGPPGRQSSEEGQASKKDGGAQSQSRKAPEPKTEEDKELDELSQWAATM</sequence>
<comment type="similarity">
    <text evidence="2">Belongs to the SNF7 family.</text>
</comment>
<dbReference type="PANTHER" id="PTHR22761">
    <property type="entry name" value="CHARGED MULTIVESICULAR BODY PROTEIN"/>
    <property type="match status" value="1"/>
</dbReference>
<accession>A0A226E1S8</accession>
<evidence type="ECO:0000313" key="6">
    <source>
        <dbReference type="EMBL" id="OXA51399.1"/>
    </source>
</evidence>
<name>A0A226E1S8_FOLCA</name>
<dbReference type="GO" id="GO:0005771">
    <property type="term" value="C:multivesicular body"/>
    <property type="evidence" value="ECO:0007669"/>
    <property type="project" value="TreeGrafter"/>
</dbReference>
<keyword evidence="7" id="KW-1185">Reference proteome</keyword>
<dbReference type="Gene3D" id="1.10.287.1060">
    <property type="entry name" value="ESAT-6-like"/>
    <property type="match status" value="1"/>
</dbReference>
<evidence type="ECO:0000256" key="2">
    <source>
        <dbReference type="ARBA" id="ARBA00006190"/>
    </source>
</evidence>
<dbReference type="GO" id="GO:0032511">
    <property type="term" value="P:late endosome to vacuole transport via multivesicular body sorting pathway"/>
    <property type="evidence" value="ECO:0007669"/>
    <property type="project" value="TreeGrafter"/>
</dbReference>
<dbReference type="Pfam" id="PF03357">
    <property type="entry name" value="Snf7"/>
    <property type="match status" value="1"/>
</dbReference>
<gene>
    <name evidence="6" type="ORF">Fcan01_13611</name>
</gene>
<dbReference type="GO" id="GO:0006900">
    <property type="term" value="P:vesicle budding from membrane"/>
    <property type="evidence" value="ECO:0007669"/>
    <property type="project" value="TreeGrafter"/>
</dbReference>
<dbReference type="PANTHER" id="PTHR22761:SF10">
    <property type="entry name" value="GH13992P"/>
    <property type="match status" value="1"/>
</dbReference>
<dbReference type="Gene3D" id="6.10.250.1710">
    <property type="match status" value="1"/>
</dbReference>